<protein>
    <submittedName>
        <fullName evidence="1">Uncharacterized protein</fullName>
    </submittedName>
</protein>
<proteinExistence type="predicted"/>
<reference evidence="1 2" key="1">
    <citation type="submission" date="2018-08" db="EMBL/GenBank/DDBJ databases">
        <title>A genome reference for cultivated species of the human gut microbiota.</title>
        <authorList>
            <person name="Zou Y."/>
            <person name="Xue W."/>
            <person name="Luo G."/>
        </authorList>
    </citation>
    <scope>NUCLEOTIDE SEQUENCE [LARGE SCALE GENOMIC DNA]</scope>
    <source>
        <strain evidence="1 2">OM02-12</strain>
    </source>
</reference>
<comment type="caution">
    <text evidence="1">The sequence shown here is derived from an EMBL/GenBank/DDBJ whole genome shotgun (WGS) entry which is preliminary data.</text>
</comment>
<evidence type="ECO:0000313" key="1">
    <source>
        <dbReference type="EMBL" id="RGO54830.1"/>
    </source>
</evidence>
<organism evidence="1 2">
    <name type="scientific">Dorea formicigenerans</name>
    <dbReference type="NCBI Taxonomy" id="39486"/>
    <lineage>
        <taxon>Bacteria</taxon>
        <taxon>Bacillati</taxon>
        <taxon>Bacillota</taxon>
        <taxon>Clostridia</taxon>
        <taxon>Lachnospirales</taxon>
        <taxon>Lachnospiraceae</taxon>
        <taxon>Dorea</taxon>
    </lineage>
</organism>
<dbReference type="Proteomes" id="UP000261055">
    <property type="component" value="Unassembled WGS sequence"/>
</dbReference>
<name>A0A3E5GWY9_9FIRM</name>
<gene>
    <name evidence="1" type="ORF">DXB12_00600</name>
</gene>
<sequence>MGTNEVFAISNKPGEVTLKGFNYIKDRLPNNFEVCLIVEKDGHLSAGCWDAGLRSTDYGKIPGSFRQSRGGVLEFDSVLAWLPIEKTEIDIKELWWNPEYRLISIIYDSIMVFAKDTDNYLTMEYYGGNEGKIIFYMDVQTGNILESDKNGKEEIYYLQSTLRAWYNDMREKLLEGYQNGRFTILPEWDEQG</sequence>
<dbReference type="AlphaFoldDB" id="A0A3E5GWY9"/>
<dbReference type="EMBL" id="QSVQ01000001">
    <property type="protein sequence ID" value="RGO54830.1"/>
    <property type="molecule type" value="Genomic_DNA"/>
</dbReference>
<dbReference type="RefSeq" id="WP_117612672.1">
    <property type="nucleotide sequence ID" value="NZ_QSVQ01000001.1"/>
</dbReference>
<keyword evidence="2" id="KW-1185">Reference proteome</keyword>
<evidence type="ECO:0000313" key="2">
    <source>
        <dbReference type="Proteomes" id="UP000261055"/>
    </source>
</evidence>
<accession>A0A3E5GWY9</accession>